<feature type="transmembrane region" description="Helical" evidence="7">
    <location>
        <begin position="104"/>
        <end position="126"/>
    </location>
</feature>
<evidence type="ECO:0000256" key="4">
    <source>
        <dbReference type="ARBA" id="ARBA00022692"/>
    </source>
</evidence>
<dbReference type="PANTHER" id="PTHR30193">
    <property type="entry name" value="ABC TRANSPORTER PERMEASE PROTEIN"/>
    <property type="match status" value="1"/>
</dbReference>
<feature type="transmembrane region" description="Helical" evidence="7">
    <location>
        <begin position="146"/>
        <end position="166"/>
    </location>
</feature>
<name>A0A3G3JXQ7_9BACL</name>
<dbReference type="InterPro" id="IPR000515">
    <property type="entry name" value="MetI-like"/>
</dbReference>
<feature type="domain" description="ABC transmembrane type-1" evidence="8">
    <location>
        <begin position="66"/>
        <end position="281"/>
    </location>
</feature>
<keyword evidence="5 7" id="KW-1133">Transmembrane helix</keyword>
<comment type="subcellular location">
    <subcellularLocation>
        <location evidence="1 7">Cell membrane</location>
        <topology evidence="1 7">Multi-pass membrane protein</topology>
    </subcellularLocation>
</comment>
<dbReference type="EMBL" id="CP033433">
    <property type="protein sequence ID" value="AYQ73025.1"/>
    <property type="molecule type" value="Genomic_DNA"/>
</dbReference>
<evidence type="ECO:0000256" key="3">
    <source>
        <dbReference type="ARBA" id="ARBA00022475"/>
    </source>
</evidence>
<dbReference type="GO" id="GO:0055085">
    <property type="term" value="P:transmembrane transport"/>
    <property type="evidence" value="ECO:0007669"/>
    <property type="project" value="InterPro"/>
</dbReference>
<dbReference type="KEGG" id="coh:EAV92_10890"/>
<dbReference type="InterPro" id="IPR035906">
    <property type="entry name" value="MetI-like_sf"/>
</dbReference>
<evidence type="ECO:0000313" key="10">
    <source>
        <dbReference type="Proteomes" id="UP000269097"/>
    </source>
</evidence>
<proteinExistence type="inferred from homology"/>
<dbReference type="CDD" id="cd06261">
    <property type="entry name" value="TM_PBP2"/>
    <property type="match status" value="1"/>
</dbReference>
<evidence type="ECO:0000256" key="5">
    <source>
        <dbReference type="ARBA" id="ARBA00022989"/>
    </source>
</evidence>
<reference evidence="9 10" key="1">
    <citation type="submission" date="2018-10" db="EMBL/GenBank/DDBJ databases">
        <title>Genome Sequence of Cohnella sp.</title>
        <authorList>
            <person name="Srinivasan S."/>
            <person name="Kim M.K."/>
        </authorList>
    </citation>
    <scope>NUCLEOTIDE SEQUENCE [LARGE SCALE GENOMIC DNA]</scope>
    <source>
        <strain evidence="9 10">18JY8-7</strain>
    </source>
</reference>
<dbReference type="AlphaFoldDB" id="A0A3G3JXQ7"/>
<keyword evidence="3" id="KW-1003">Cell membrane</keyword>
<dbReference type="Pfam" id="PF00528">
    <property type="entry name" value="BPD_transp_1"/>
    <property type="match status" value="1"/>
</dbReference>
<dbReference type="PROSITE" id="PS50928">
    <property type="entry name" value="ABC_TM1"/>
    <property type="match status" value="1"/>
</dbReference>
<accession>A0A3G3JXQ7</accession>
<comment type="similarity">
    <text evidence="7">Belongs to the binding-protein-dependent transport system permease family.</text>
</comment>
<evidence type="ECO:0000256" key="6">
    <source>
        <dbReference type="ARBA" id="ARBA00023136"/>
    </source>
</evidence>
<protein>
    <submittedName>
        <fullName evidence="9">Sugar ABC transporter permease</fullName>
    </submittedName>
</protein>
<keyword evidence="2 7" id="KW-0813">Transport</keyword>
<dbReference type="RefSeq" id="WP_123041107.1">
    <property type="nucleotide sequence ID" value="NZ_CP033433.1"/>
</dbReference>
<dbReference type="Gene3D" id="1.10.3720.10">
    <property type="entry name" value="MetI-like"/>
    <property type="match status" value="1"/>
</dbReference>
<feature type="transmembrane region" description="Helical" evidence="7">
    <location>
        <begin position="207"/>
        <end position="227"/>
    </location>
</feature>
<keyword evidence="10" id="KW-1185">Reference proteome</keyword>
<feature type="transmembrane region" description="Helical" evidence="7">
    <location>
        <begin position="66"/>
        <end position="92"/>
    </location>
</feature>
<gene>
    <name evidence="9" type="ORF">EAV92_10890</name>
</gene>
<dbReference type="SUPFAM" id="SSF161098">
    <property type="entry name" value="MetI-like"/>
    <property type="match status" value="1"/>
</dbReference>
<feature type="transmembrane region" description="Helical" evidence="7">
    <location>
        <begin position="7"/>
        <end position="29"/>
    </location>
</feature>
<evidence type="ECO:0000256" key="1">
    <source>
        <dbReference type="ARBA" id="ARBA00004651"/>
    </source>
</evidence>
<dbReference type="PANTHER" id="PTHR30193:SF37">
    <property type="entry name" value="INNER MEMBRANE ABC TRANSPORTER PERMEASE PROTEIN YCJO"/>
    <property type="match status" value="1"/>
</dbReference>
<evidence type="ECO:0000313" key="9">
    <source>
        <dbReference type="EMBL" id="AYQ73025.1"/>
    </source>
</evidence>
<keyword evidence="4 7" id="KW-0812">Transmembrane</keyword>
<evidence type="ECO:0000256" key="7">
    <source>
        <dbReference type="RuleBase" id="RU363032"/>
    </source>
</evidence>
<evidence type="ECO:0000256" key="2">
    <source>
        <dbReference type="ARBA" id="ARBA00022448"/>
    </source>
</evidence>
<evidence type="ECO:0000259" key="8">
    <source>
        <dbReference type="PROSITE" id="PS50928"/>
    </source>
</evidence>
<sequence>MRLHKCAAPYVFISPYYVLFLFFVLYPLLSAFYASFTEWNGIKDPKWIGFRNYSSLFKDDIFLQSLWNGVIIFFMYVPLLLFLSLVFAVILNSAFVRLKGFFRAAYFIPYITSLVAVGFTFRMLFGTEYGYINELLTSMGLAKTDWLGTIWGARITLAILVIWRWLGYNMVIMLAGLQNIPSDLYEAARIDGAGPVQSFFRITIPMMAPIIMFTSILSTIGTFQLFAEPLVLTRGSGGPENSIMSVIMYVYNQSFSYLKFGYASAAAYVFFLLMFVLTLMQIRVFRQEN</sequence>
<feature type="transmembrane region" description="Helical" evidence="7">
    <location>
        <begin position="260"/>
        <end position="280"/>
    </location>
</feature>
<dbReference type="GO" id="GO:0005886">
    <property type="term" value="C:plasma membrane"/>
    <property type="evidence" value="ECO:0007669"/>
    <property type="project" value="UniProtKB-SubCell"/>
</dbReference>
<dbReference type="Proteomes" id="UP000269097">
    <property type="component" value="Chromosome"/>
</dbReference>
<dbReference type="InterPro" id="IPR051393">
    <property type="entry name" value="ABC_transporter_permease"/>
</dbReference>
<keyword evidence="6 7" id="KW-0472">Membrane</keyword>
<organism evidence="9 10">
    <name type="scientific">Cohnella candidum</name>
    <dbReference type="NCBI Taxonomy" id="2674991"/>
    <lineage>
        <taxon>Bacteria</taxon>
        <taxon>Bacillati</taxon>
        <taxon>Bacillota</taxon>
        <taxon>Bacilli</taxon>
        <taxon>Bacillales</taxon>
        <taxon>Paenibacillaceae</taxon>
        <taxon>Cohnella</taxon>
    </lineage>
</organism>